<dbReference type="InterPro" id="IPR036787">
    <property type="entry name" value="T_IF-3_N_sf"/>
</dbReference>
<comment type="caution">
    <text evidence="7">The sequence shown here is derived from an EMBL/GenBank/DDBJ whole genome shotgun (WGS) entry which is preliminary data.</text>
</comment>
<name>A0A0G1ME94_9BACT</name>
<dbReference type="Proteomes" id="UP000034154">
    <property type="component" value="Unassembled WGS sequence"/>
</dbReference>
<keyword evidence="2 7" id="KW-0396">Initiation factor</keyword>
<comment type="similarity">
    <text evidence="1">Belongs to the IF-3 family.</text>
</comment>
<accession>A0A0G1ME94</accession>
<dbReference type="InterPro" id="IPR036788">
    <property type="entry name" value="T_IF-3_C_sf"/>
</dbReference>
<dbReference type="AlphaFoldDB" id="A0A0G1ME94"/>
<dbReference type="Pfam" id="PF00707">
    <property type="entry name" value="IF3_C"/>
    <property type="match status" value="1"/>
</dbReference>
<dbReference type="GO" id="GO:0032790">
    <property type="term" value="P:ribosome disassembly"/>
    <property type="evidence" value="ECO:0007669"/>
    <property type="project" value="TreeGrafter"/>
</dbReference>
<dbReference type="Gene3D" id="3.10.20.80">
    <property type="entry name" value="Translation initiation factor 3 (IF-3), N-terminal domain"/>
    <property type="match status" value="1"/>
</dbReference>
<protein>
    <recommendedName>
        <fullName evidence="4">Translation initiation factor IF-3</fullName>
    </recommendedName>
</protein>
<dbReference type="GO" id="GO:0016020">
    <property type="term" value="C:membrane"/>
    <property type="evidence" value="ECO:0007669"/>
    <property type="project" value="TreeGrafter"/>
</dbReference>
<dbReference type="PANTHER" id="PTHR10938">
    <property type="entry name" value="TRANSLATION INITIATION FACTOR IF-3"/>
    <property type="match status" value="1"/>
</dbReference>
<keyword evidence="3" id="KW-0648">Protein biosynthesis</keyword>
<evidence type="ECO:0000256" key="3">
    <source>
        <dbReference type="ARBA" id="ARBA00022917"/>
    </source>
</evidence>
<dbReference type="PANTHER" id="PTHR10938:SF0">
    <property type="entry name" value="TRANSLATION INITIATION FACTOR IF-3, MITOCHONDRIAL"/>
    <property type="match status" value="1"/>
</dbReference>
<evidence type="ECO:0000259" key="5">
    <source>
        <dbReference type="Pfam" id="PF00707"/>
    </source>
</evidence>
<dbReference type="InterPro" id="IPR019815">
    <property type="entry name" value="Translation_initiation_fac_3_C"/>
</dbReference>
<reference evidence="7 8" key="1">
    <citation type="journal article" date="2015" name="Nature">
        <title>rRNA introns, odd ribosomes, and small enigmatic genomes across a large radiation of phyla.</title>
        <authorList>
            <person name="Brown C.T."/>
            <person name="Hug L.A."/>
            <person name="Thomas B.C."/>
            <person name="Sharon I."/>
            <person name="Castelle C.J."/>
            <person name="Singh A."/>
            <person name="Wilkins M.J."/>
            <person name="Williams K.H."/>
            <person name="Banfield J.F."/>
        </authorList>
    </citation>
    <scope>NUCLEOTIDE SEQUENCE [LARGE SCALE GENOMIC DNA]</scope>
</reference>
<evidence type="ECO:0000256" key="4">
    <source>
        <dbReference type="NCBIfam" id="TIGR00168"/>
    </source>
</evidence>
<dbReference type="SUPFAM" id="SSF55200">
    <property type="entry name" value="Translation initiation factor IF3, C-terminal domain"/>
    <property type="match status" value="1"/>
</dbReference>
<proteinExistence type="inferred from homology"/>
<dbReference type="Gene3D" id="3.30.110.10">
    <property type="entry name" value="Translation initiation factor 3 (IF-3), C-terminal domain"/>
    <property type="match status" value="1"/>
</dbReference>
<dbReference type="GO" id="GO:0043022">
    <property type="term" value="F:ribosome binding"/>
    <property type="evidence" value="ECO:0007669"/>
    <property type="project" value="TreeGrafter"/>
</dbReference>
<evidence type="ECO:0000256" key="2">
    <source>
        <dbReference type="ARBA" id="ARBA00022540"/>
    </source>
</evidence>
<dbReference type="NCBIfam" id="TIGR00168">
    <property type="entry name" value="infC"/>
    <property type="match status" value="1"/>
</dbReference>
<evidence type="ECO:0000259" key="6">
    <source>
        <dbReference type="Pfam" id="PF05198"/>
    </source>
</evidence>
<dbReference type="SUPFAM" id="SSF54364">
    <property type="entry name" value="Translation initiation factor IF3, N-terminal domain"/>
    <property type="match status" value="1"/>
</dbReference>
<feature type="domain" description="Translation initiation factor 3 C-terminal" evidence="5">
    <location>
        <begin position="96"/>
        <end position="181"/>
    </location>
</feature>
<dbReference type="GO" id="GO:0003743">
    <property type="term" value="F:translation initiation factor activity"/>
    <property type="evidence" value="ECO:0007669"/>
    <property type="project" value="UniProtKB-UniRule"/>
</dbReference>
<dbReference type="InterPro" id="IPR001288">
    <property type="entry name" value="Translation_initiation_fac_3"/>
</dbReference>
<dbReference type="Pfam" id="PF05198">
    <property type="entry name" value="IF3_N"/>
    <property type="match status" value="1"/>
</dbReference>
<sequence length="183" mass="21262">MRIHRHRVRKPKFDIPEYRTNRQITAPELRVVDENGLPLGILKTSEAIRIAEERGFDLVEVSPKAEPPVAKILDHGQFKYQKEKEVRKQKIQSHEVDIKGVRLSVRIGEHDFEIRRQQAKKFLERGDKVRPEIVLRGREKAHAYLADEIITRFVKSLESEFPIRTEQAVTKQGGRVTAIIARS</sequence>
<dbReference type="EMBL" id="LCJB01000031">
    <property type="protein sequence ID" value="KKT70249.1"/>
    <property type="molecule type" value="Genomic_DNA"/>
</dbReference>
<dbReference type="InterPro" id="IPR019814">
    <property type="entry name" value="Translation_initiation_fac_3_N"/>
</dbReference>
<evidence type="ECO:0000313" key="8">
    <source>
        <dbReference type="Proteomes" id="UP000034154"/>
    </source>
</evidence>
<evidence type="ECO:0000313" key="7">
    <source>
        <dbReference type="EMBL" id="KKT70249.1"/>
    </source>
</evidence>
<feature type="domain" description="Translation initiation factor 3 N-terminal" evidence="6">
    <location>
        <begin position="20"/>
        <end position="88"/>
    </location>
</feature>
<organism evidence="7 8">
    <name type="scientific">Candidatus Uhrbacteria bacterium GW2011_GWF2_44_350</name>
    <dbReference type="NCBI Taxonomy" id="1619000"/>
    <lineage>
        <taxon>Bacteria</taxon>
        <taxon>Candidatus Uhriibacteriota</taxon>
    </lineage>
</organism>
<gene>
    <name evidence="7" type="ORF">UW63_C0031G0012</name>
</gene>
<dbReference type="GO" id="GO:0005829">
    <property type="term" value="C:cytosol"/>
    <property type="evidence" value="ECO:0007669"/>
    <property type="project" value="TreeGrafter"/>
</dbReference>
<evidence type="ECO:0000256" key="1">
    <source>
        <dbReference type="ARBA" id="ARBA00005439"/>
    </source>
</evidence>